<evidence type="ECO:0000259" key="6">
    <source>
        <dbReference type="PROSITE" id="PS50977"/>
    </source>
</evidence>
<evidence type="ECO:0000313" key="7">
    <source>
        <dbReference type="EMBL" id="KJK52031.1"/>
    </source>
</evidence>
<gene>
    <name evidence="7" type="ORF">UK23_04645</name>
</gene>
<reference evidence="7" key="1">
    <citation type="submission" date="2015-02" db="EMBL/GenBank/DDBJ databases">
        <authorList>
            <person name="Ju K.-S."/>
            <person name="Doroghazi J.R."/>
            <person name="Metcalf W."/>
        </authorList>
    </citation>
    <scope>NUCLEOTIDE SEQUENCE [LARGE SCALE GENOMIC DNA]</scope>
    <source>
        <strain evidence="7">NRRL B-16140</strain>
    </source>
</reference>
<feature type="domain" description="HTH tetR-type" evidence="6">
    <location>
        <begin position="18"/>
        <end position="78"/>
    </location>
</feature>
<dbReference type="PANTHER" id="PTHR47506:SF6">
    <property type="entry name" value="HTH-TYPE TRANSCRIPTIONAL REPRESSOR NEMR"/>
    <property type="match status" value="1"/>
</dbReference>
<dbReference type="InterPro" id="IPR001647">
    <property type="entry name" value="HTH_TetR"/>
</dbReference>
<accession>A0A0F0HB08</accession>
<evidence type="ECO:0000256" key="4">
    <source>
        <dbReference type="ARBA" id="ARBA00023163"/>
    </source>
</evidence>
<dbReference type="PATRIC" id="fig|68170.10.peg.5639"/>
<sequence length="214" mass="23077">MSFPPRYRAKSRVDVSGEESRAKAVAVATELFATSGFRGTSVAAVAAKTGLSQSGLLHHFPSKAALLAAVLQERDRQDGDFLSGVTGPPLGWAAFDALTALVARNSTRPQLIGLFVRLAAEATEPSHPAHSWIREHYEGIRNWLTDAVHTGQERGEISADAPVNTIVRTTIAVVDGLQQQWLLDPDDVSMAAEFEAFTDTLRARWGTTDGGERP</sequence>
<dbReference type="EMBL" id="JYJG01000020">
    <property type="protein sequence ID" value="KJK52031.1"/>
    <property type="molecule type" value="Genomic_DNA"/>
</dbReference>
<proteinExistence type="predicted"/>
<dbReference type="PANTHER" id="PTHR47506">
    <property type="entry name" value="TRANSCRIPTIONAL REGULATORY PROTEIN"/>
    <property type="match status" value="1"/>
</dbReference>
<evidence type="ECO:0000256" key="3">
    <source>
        <dbReference type="ARBA" id="ARBA00023125"/>
    </source>
</evidence>
<dbReference type="SUPFAM" id="SSF46689">
    <property type="entry name" value="Homeodomain-like"/>
    <property type="match status" value="1"/>
</dbReference>
<name>A0A0F0HB08_LENAE</name>
<organism evidence="7 8">
    <name type="scientific">Lentzea aerocolonigenes</name>
    <name type="common">Lechevalieria aerocolonigenes</name>
    <name type="synonym">Saccharothrix aerocolonigenes</name>
    <dbReference type="NCBI Taxonomy" id="68170"/>
    <lineage>
        <taxon>Bacteria</taxon>
        <taxon>Bacillati</taxon>
        <taxon>Actinomycetota</taxon>
        <taxon>Actinomycetes</taxon>
        <taxon>Pseudonocardiales</taxon>
        <taxon>Pseudonocardiaceae</taxon>
        <taxon>Lentzea</taxon>
    </lineage>
</organism>
<dbReference type="SUPFAM" id="SSF48498">
    <property type="entry name" value="Tetracyclin repressor-like, C-terminal domain"/>
    <property type="match status" value="1"/>
</dbReference>
<keyword evidence="4" id="KW-0804">Transcription</keyword>
<evidence type="ECO:0000313" key="8">
    <source>
        <dbReference type="Proteomes" id="UP000033393"/>
    </source>
</evidence>
<keyword evidence="8" id="KW-1185">Reference proteome</keyword>
<keyword evidence="1" id="KW-0678">Repressor</keyword>
<keyword evidence="3 5" id="KW-0238">DNA-binding</keyword>
<dbReference type="PROSITE" id="PS50977">
    <property type="entry name" value="HTH_TETR_2"/>
    <property type="match status" value="1"/>
</dbReference>
<evidence type="ECO:0000256" key="5">
    <source>
        <dbReference type="PROSITE-ProRule" id="PRU00335"/>
    </source>
</evidence>
<dbReference type="OrthoDB" id="7505659at2"/>
<dbReference type="STRING" id="68170.GCA_000974445_03381"/>
<evidence type="ECO:0000256" key="2">
    <source>
        <dbReference type="ARBA" id="ARBA00023015"/>
    </source>
</evidence>
<dbReference type="Gene3D" id="1.10.357.10">
    <property type="entry name" value="Tetracycline Repressor, domain 2"/>
    <property type="match status" value="1"/>
</dbReference>
<dbReference type="GO" id="GO:0003677">
    <property type="term" value="F:DNA binding"/>
    <property type="evidence" value="ECO:0007669"/>
    <property type="project" value="UniProtKB-UniRule"/>
</dbReference>
<protein>
    <submittedName>
        <fullName evidence="7">TetR family transcriptional regulator</fullName>
    </submittedName>
</protein>
<dbReference type="Pfam" id="PF00440">
    <property type="entry name" value="TetR_N"/>
    <property type="match status" value="1"/>
</dbReference>
<feature type="DNA-binding region" description="H-T-H motif" evidence="5">
    <location>
        <begin position="41"/>
        <end position="60"/>
    </location>
</feature>
<dbReference type="PRINTS" id="PR00455">
    <property type="entry name" value="HTHTETR"/>
</dbReference>
<dbReference type="InterPro" id="IPR039538">
    <property type="entry name" value="BetI_C"/>
</dbReference>
<dbReference type="Pfam" id="PF13977">
    <property type="entry name" value="TetR_C_6"/>
    <property type="match status" value="1"/>
</dbReference>
<dbReference type="RefSeq" id="WP_045310098.1">
    <property type="nucleotide sequence ID" value="NZ_JYJG01000020.1"/>
</dbReference>
<dbReference type="AlphaFoldDB" id="A0A0F0HB08"/>
<keyword evidence="2" id="KW-0805">Transcription regulation</keyword>
<dbReference type="InterPro" id="IPR036271">
    <property type="entry name" value="Tet_transcr_reg_TetR-rel_C_sf"/>
</dbReference>
<dbReference type="InterPro" id="IPR009057">
    <property type="entry name" value="Homeodomain-like_sf"/>
</dbReference>
<dbReference type="Proteomes" id="UP000033393">
    <property type="component" value="Unassembled WGS sequence"/>
</dbReference>
<evidence type="ECO:0000256" key="1">
    <source>
        <dbReference type="ARBA" id="ARBA00022491"/>
    </source>
</evidence>
<comment type="caution">
    <text evidence="7">The sequence shown here is derived from an EMBL/GenBank/DDBJ whole genome shotgun (WGS) entry which is preliminary data.</text>
</comment>